<feature type="domain" description="NTP pyrophosphohydrolase MazG-like" evidence="2">
    <location>
        <begin position="81"/>
        <end position="140"/>
    </location>
</feature>
<sequence length="154" mass="17481">MTDPENDWAYQDMSEKIDRITDERNDALNRLDDVHAELIDTRLENDHLKTKLEMSSVINVTPAIKAWAINRKLDTADPSRQLNKLTEEVGELAEGFNKKKPDQIKDSLGDMYVVMTIFAMQLGLDIEDCISVAYEVIKDREGEMVDGAFGKMGD</sequence>
<dbReference type="SUPFAM" id="SSF101386">
    <property type="entry name" value="all-alpha NTP pyrophosphatases"/>
    <property type="match status" value="1"/>
</dbReference>
<evidence type="ECO:0000256" key="1">
    <source>
        <dbReference type="SAM" id="Coils"/>
    </source>
</evidence>
<evidence type="ECO:0000313" key="4">
    <source>
        <dbReference type="Proteomes" id="UP000051672"/>
    </source>
</evidence>
<accession>A0A0R2B1W2</accession>
<protein>
    <recommendedName>
        <fullName evidence="2">NTP pyrophosphohydrolase MazG-like domain-containing protein</fullName>
    </recommendedName>
</protein>
<reference evidence="3 4" key="1">
    <citation type="journal article" date="2015" name="Genome Announc.">
        <title>Expanding the biotechnology potential of lactobacilli through comparative genomics of 213 strains and associated genera.</title>
        <authorList>
            <person name="Sun Z."/>
            <person name="Harris H.M."/>
            <person name="McCann A."/>
            <person name="Guo C."/>
            <person name="Argimon S."/>
            <person name="Zhang W."/>
            <person name="Yang X."/>
            <person name="Jeffery I.B."/>
            <person name="Cooney J.C."/>
            <person name="Kagawa T.F."/>
            <person name="Liu W."/>
            <person name="Song Y."/>
            <person name="Salvetti E."/>
            <person name="Wrobel A."/>
            <person name="Rasinkangas P."/>
            <person name="Parkhill J."/>
            <person name="Rea M.C."/>
            <person name="O'Sullivan O."/>
            <person name="Ritari J."/>
            <person name="Douillard F.P."/>
            <person name="Paul Ross R."/>
            <person name="Yang R."/>
            <person name="Briner A.E."/>
            <person name="Felis G.E."/>
            <person name="de Vos W.M."/>
            <person name="Barrangou R."/>
            <person name="Klaenhammer T.R."/>
            <person name="Caufield P.W."/>
            <person name="Cui Y."/>
            <person name="Zhang H."/>
            <person name="O'Toole P.W."/>
        </authorList>
    </citation>
    <scope>NUCLEOTIDE SEQUENCE [LARGE SCALE GENOMIC DNA]</scope>
    <source>
        <strain evidence="3 4">DSM 23927</strain>
    </source>
</reference>
<keyword evidence="1" id="KW-0175">Coiled coil</keyword>
<gene>
    <name evidence="3" type="ORF">FC34_GL000750</name>
</gene>
<dbReference type="CDD" id="cd11540">
    <property type="entry name" value="NTP-PPase_u3"/>
    <property type="match status" value="1"/>
</dbReference>
<dbReference type="Gene3D" id="1.10.287.1080">
    <property type="entry name" value="MazG-like"/>
    <property type="match status" value="1"/>
</dbReference>
<dbReference type="Proteomes" id="UP000051672">
    <property type="component" value="Unassembled WGS sequence"/>
</dbReference>
<organism evidence="3 4">
    <name type="scientific">Lacticaseibacillus brantae DSM 23927</name>
    <dbReference type="NCBI Taxonomy" id="1423727"/>
    <lineage>
        <taxon>Bacteria</taxon>
        <taxon>Bacillati</taxon>
        <taxon>Bacillota</taxon>
        <taxon>Bacilli</taxon>
        <taxon>Lactobacillales</taxon>
        <taxon>Lactobacillaceae</taxon>
        <taxon>Lacticaseibacillus</taxon>
    </lineage>
</organism>
<dbReference type="AlphaFoldDB" id="A0A0R2B1W2"/>
<dbReference type="PATRIC" id="fig|1423727.3.peg.755"/>
<keyword evidence="4" id="KW-1185">Reference proteome</keyword>
<dbReference type="STRING" id="1423727.FC34_GL000750"/>
<evidence type="ECO:0000313" key="3">
    <source>
        <dbReference type="EMBL" id="KRM73029.1"/>
    </source>
</evidence>
<name>A0A0R2B1W2_9LACO</name>
<dbReference type="InterPro" id="IPR004518">
    <property type="entry name" value="MazG-like_dom"/>
</dbReference>
<feature type="coiled-coil region" evidence="1">
    <location>
        <begin position="10"/>
        <end position="37"/>
    </location>
</feature>
<dbReference type="Pfam" id="PF03819">
    <property type="entry name" value="MazG"/>
    <property type="match status" value="1"/>
</dbReference>
<evidence type="ECO:0000259" key="2">
    <source>
        <dbReference type="Pfam" id="PF03819"/>
    </source>
</evidence>
<comment type="caution">
    <text evidence="3">The sequence shown here is derived from an EMBL/GenBank/DDBJ whole genome shotgun (WGS) entry which is preliminary data.</text>
</comment>
<proteinExistence type="predicted"/>
<dbReference type="EMBL" id="AYZQ01000001">
    <property type="protein sequence ID" value="KRM73029.1"/>
    <property type="molecule type" value="Genomic_DNA"/>
</dbReference>
<dbReference type="RefSeq" id="WP_202813048.1">
    <property type="nucleotide sequence ID" value="NZ_AYZQ01000001.1"/>
</dbReference>